<feature type="domain" description="WSC" evidence="3">
    <location>
        <begin position="391"/>
        <end position="487"/>
    </location>
</feature>
<dbReference type="AlphaFoldDB" id="A0A9P6EJ78"/>
<feature type="domain" description="WSC" evidence="3">
    <location>
        <begin position="281"/>
        <end position="373"/>
    </location>
</feature>
<dbReference type="PANTHER" id="PTHR32208:SF105">
    <property type="entry name" value="COPPER RADICAL OXIDASE"/>
    <property type="match status" value="1"/>
</dbReference>
<sequence>MLGPLASVSITLLASALLDALPGAHANNLHLIHNNHHHRRQAIPSALPGTWASKGCVTDAGNPRTLSGQAQTGSTNTVESCISFCDNLGFIYAGVEYGVNCGNTLASGSTNAPASDCNMACAGNSQEVCGAGGRLNLFWSGRAAPPAPSIPSNIGKWVSQGCWTDGVGGAGRTLPTGQGVTGGMTLEKCTAACFSAGYAYAGTEYAGECYCGSSLTVGSSAAVADCNMACNGNSSEYCGGPNRLTLYHYTGTDLPANPGNGGGGGGAPTNVFPVLSGLPQGWAYNACWVDNAHGRIFNYNLPASQTNTIQTCVSACNSQNYTVAGTEYGQECYCGNTLVDGATVATDGCSMGCTGNTTQACGGPNRVSVYSKGTLTALPVPTAQSTSLPGKWNYQGCLRETDVGKMFPNKIIWQGNNSAIACMNQCAAFGFPAAGVEYGEECYCGDITDVTTNKGVFGTESECSLPCPGDPIHLCGSGGRLNTYYWNGTMNNWKSPSNIGRYEVRNRVVVPLIATVGINNKVTFLEKAGTGFPNSTGAYELDISLASNFSAAWREMHLKTDVFCAGSVILPDKKGRQLNVGGWSLDSTFGVRLFTPDGHEGVNSTNDWEEDFHTLSLQRGRWYPTAAVLANGSVLVIGGETGSNASPQPNLEILPKPVGGDTVVNLDWLARTDPNNLYPFVFVLPSKNIFIAYYNEARILDPATFATLKTLPNAPGAVNDFTAGRTYPLEGAALSLPQFAPYKDPLQVLICGGSTIGAGFALDNCVTIAPEAPNATWTLERMPSRRVMPCMVSLPDGTIMIMNGAHHGAAGFGLADDPNLNALLYDPTQPIGSRFSILNNTIVARMYHSEATLLPDGRILVSGSDPQTDYDDGTPKYPEEFRIEVYIPPYLNQGFKQPTFNLSGNDWTYGSAHTITNVKLFQGTTSTLRVSLIAATSSTHGNTMGARNIFPAFSCSGTTCTITAPPNAGVSPPGWHMLFILDGPTPSHAQWVRIGGDPGQIGAWPNLPGFTVPGV</sequence>
<feature type="domain" description="WSC" evidence="3">
    <location>
        <begin position="50"/>
        <end position="141"/>
    </location>
</feature>
<dbReference type="Pfam" id="PF07250">
    <property type="entry name" value="Glyoxal_oxid_N"/>
    <property type="match status" value="1"/>
</dbReference>
<dbReference type="Gene3D" id="2.130.10.80">
    <property type="entry name" value="Galactose oxidase/kelch, beta-propeller"/>
    <property type="match status" value="1"/>
</dbReference>
<keyword evidence="1 2" id="KW-0732">Signal</keyword>
<dbReference type="InterPro" id="IPR009880">
    <property type="entry name" value="Glyoxal_oxidase_N"/>
</dbReference>
<organism evidence="4 5">
    <name type="scientific">Crepidotus variabilis</name>
    <dbReference type="NCBI Taxonomy" id="179855"/>
    <lineage>
        <taxon>Eukaryota</taxon>
        <taxon>Fungi</taxon>
        <taxon>Dikarya</taxon>
        <taxon>Basidiomycota</taxon>
        <taxon>Agaricomycotina</taxon>
        <taxon>Agaricomycetes</taxon>
        <taxon>Agaricomycetidae</taxon>
        <taxon>Agaricales</taxon>
        <taxon>Agaricineae</taxon>
        <taxon>Crepidotaceae</taxon>
        <taxon>Crepidotus</taxon>
    </lineage>
</organism>
<dbReference type="InterPro" id="IPR011043">
    <property type="entry name" value="Gal_Oxase/kelch_b-propeller"/>
</dbReference>
<gene>
    <name evidence="4" type="ORF">CPB83DRAFT_850134</name>
</gene>
<evidence type="ECO:0000259" key="3">
    <source>
        <dbReference type="PROSITE" id="PS51212"/>
    </source>
</evidence>
<comment type="caution">
    <text evidence="4">The sequence shown here is derived from an EMBL/GenBank/DDBJ whole genome shotgun (WGS) entry which is preliminary data.</text>
</comment>
<dbReference type="SUPFAM" id="SSF50965">
    <property type="entry name" value="Galactose oxidase, central domain"/>
    <property type="match status" value="1"/>
</dbReference>
<dbReference type="InterPro" id="IPR014756">
    <property type="entry name" value="Ig_E-set"/>
</dbReference>
<dbReference type="PROSITE" id="PS51212">
    <property type="entry name" value="WSC"/>
    <property type="match status" value="4"/>
</dbReference>
<reference evidence="4" key="1">
    <citation type="submission" date="2020-11" db="EMBL/GenBank/DDBJ databases">
        <authorList>
            <consortium name="DOE Joint Genome Institute"/>
            <person name="Ahrendt S."/>
            <person name="Riley R."/>
            <person name="Andreopoulos W."/>
            <person name="Labutti K."/>
            <person name="Pangilinan J."/>
            <person name="Ruiz-Duenas F.J."/>
            <person name="Barrasa J.M."/>
            <person name="Sanchez-Garcia M."/>
            <person name="Camarero S."/>
            <person name="Miyauchi S."/>
            <person name="Serrano A."/>
            <person name="Linde D."/>
            <person name="Babiker R."/>
            <person name="Drula E."/>
            <person name="Ayuso-Fernandez I."/>
            <person name="Pacheco R."/>
            <person name="Padilla G."/>
            <person name="Ferreira P."/>
            <person name="Barriuso J."/>
            <person name="Kellner H."/>
            <person name="Castanera R."/>
            <person name="Alfaro M."/>
            <person name="Ramirez L."/>
            <person name="Pisabarro A.G."/>
            <person name="Kuo A."/>
            <person name="Tritt A."/>
            <person name="Lipzen A."/>
            <person name="He G."/>
            <person name="Yan M."/>
            <person name="Ng V."/>
            <person name="Cullen D."/>
            <person name="Martin F."/>
            <person name="Rosso M.-N."/>
            <person name="Henrissat B."/>
            <person name="Hibbett D."/>
            <person name="Martinez A.T."/>
            <person name="Grigoriev I.V."/>
        </authorList>
    </citation>
    <scope>NUCLEOTIDE SEQUENCE</scope>
    <source>
        <strain evidence="4">CBS 506.95</strain>
    </source>
</reference>
<dbReference type="Pfam" id="PF09118">
    <property type="entry name" value="GO-like_E_set"/>
    <property type="match status" value="1"/>
</dbReference>
<dbReference type="InterPro" id="IPR015202">
    <property type="entry name" value="GO-like_E_set"/>
</dbReference>
<protein>
    <submittedName>
        <fullName evidence="4">Copper radical oxidase</fullName>
    </submittedName>
</protein>
<dbReference type="InterPro" id="IPR013783">
    <property type="entry name" value="Ig-like_fold"/>
</dbReference>
<dbReference type="Pfam" id="PF01822">
    <property type="entry name" value="WSC"/>
    <property type="match status" value="4"/>
</dbReference>
<dbReference type="Gene3D" id="2.60.40.10">
    <property type="entry name" value="Immunoglobulins"/>
    <property type="match status" value="1"/>
</dbReference>
<proteinExistence type="predicted"/>
<dbReference type="InterPro" id="IPR002889">
    <property type="entry name" value="WSC_carb-bd"/>
</dbReference>
<accession>A0A9P6EJ78</accession>
<evidence type="ECO:0000313" key="4">
    <source>
        <dbReference type="EMBL" id="KAF9530693.1"/>
    </source>
</evidence>
<dbReference type="PANTHER" id="PTHR32208">
    <property type="entry name" value="SECRETED PROTEIN-RELATED"/>
    <property type="match status" value="1"/>
</dbReference>
<dbReference type="SUPFAM" id="SSF81296">
    <property type="entry name" value="E set domains"/>
    <property type="match status" value="1"/>
</dbReference>
<feature type="domain" description="WSC" evidence="3">
    <location>
        <begin position="156"/>
        <end position="250"/>
    </location>
</feature>
<dbReference type="EMBL" id="MU157838">
    <property type="protein sequence ID" value="KAF9530693.1"/>
    <property type="molecule type" value="Genomic_DNA"/>
</dbReference>
<dbReference type="CDD" id="cd02851">
    <property type="entry name" value="E_set_GO_C"/>
    <property type="match status" value="1"/>
</dbReference>
<dbReference type="InterPro" id="IPR037293">
    <property type="entry name" value="Gal_Oxidase_central_sf"/>
</dbReference>
<evidence type="ECO:0000313" key="5">
    <source>
        <dbReference type="Proteomes" id="UP000807306"/>
    </source>
</evidence>
<dbReference type="Proteomes" id="UP000807306">
    <property type="component" value="Unassembled WGS sequence"/>
</dbReference>
<feature type="chain" id="PRO_5040191932" evidence="2">
    <location>
        <begin position="27"/>
        <end position="1015"/>
    </location>
</feature>
<dbReference type="OrthoDB" id="2019572at2759"/>
<keyword evidence="5" id="KW-1185">Reference proteome</keyword>
<evidence type="ECO:0000256" key="2">
    <source>
        <dbReference type="SAM" id="SignalP"/>
    </source>
</evidence>
<evidence type="ECO:0000256" key="1">
    <source>
        <dbReference type="ARBA" id="ARBA00022729"/>
    </source>
</evidence>
<dbReference type="SMART" id="SM00321">
    <property type="entry name" value="WSC"/>
    <property type="match status" value="4"/>
</dbReference>
<name>A0A9P6EJ78_9AGAR</name>
<feature type="signal peptide" evidence="2">
    <location>
        <begin position="1"/>
        <end position="26"/>
    </location>
</feature>